<dbReference type="GeneID" id="103057005"/>
<dbReference type="InterPro" id="IPR046401">
    <property type="entry name" value="FITM1/2"/>
</dbReference>
<dbReference type="RefSeq" id="XP_025023557.1">
    <property type="nucleotide sequence ID" value="XM_025167789.1"/>
</dbReference>
<dbReference type="OrthoDB" id="5579088at2759"/>
<name>A0A9F5MY69_PYTBI</name>
<sequence length="256" mass="29686">MEFVDRAARFLLPYLTLMMPWALMGLMVTGSLVKELVPLDATYLSNKRNVLNVYFVKFAWAWTFCLLLPFISITNYHVIQKILPVLFRLFSLLVGTIIWYTCTSIFWLIQDFTGSCYKSSSLDVVTQEHSNKLRCLQAGGIWQNFDISGHSFLLSYCVLMILEELAVMPSVKTFQGSTLHMVVNSLFLALTCLTFIWLFMLFTTAVYFHDFWDKIFGTLVGLSAWYGTYRFWYLSPLSPGLPPKRTLYFPKSNRRL</sequence>
<gene>
    <name evidence="10" type="primary">FITM2</name>
</gene>
<feature type="transmembrane region" description="Helical" evidence="8">
    <location>
        <begin position="186"/>
        <end position="209"/>
    </location>
</feature>
<evidence type="ECO:0000256" key="1">
    <source>
        <dbReference type="ARBA" id="ARBA00004477"/>
    </source>
</evidence>
<dbReference type="CTD" id="128486"/>
<keyword evidence="9" id="KW-1185">Reference proteome</keyword>
<evidence type="ECO:0000256" key="3">
    <source>
        <dbReference type="ARBA" id="ARBA00022801"/>
    </source>
</evidence>
<proteinExistence type="inferred from homology"/>
<organism evidence="9 10">
    <name type="scientific">Python bivittatus</name>
    <name type="common">Burmese python</name>
    <name type="synonym">Python molurus bivittatus</name>
    <dbReference type="NCBI Taxonomy" id="176946"/>
    <lineage>
        <taxon>Eukaryota</taxon>
        <taxon>Metazoa</taxon>
        <taxon>Chordata</taxon>
        <taxon>Craniata</taxon>
        <taxon>Vertebrata</taxon>
        <taxon>Euteleostomi</taxon>
        <taxon>Lepidosauria</taxon>
        <taxon>Squamata</taxon>
        <taxon>Bifurcata</taxon>
        <taxon>Unidentata</taxon>
        <taxon>Episquamata</taxon>
        <taxon>Toxicofera</taxon>
        <taxon>Serpentes</taxon>
        <taxon>Henophidia</taxon>
        <taxon>Pythonidae</taxon>
        <taxon>Python</taxon>
    </lineage>
</organism>
<dbReference type="PANTHER" id="PTHR23129">
    <property type="entry name" value="ACYL-COENZYME A DIPHOSPHATASE FITM2"/>
    <property type="match status" value="1"/>
</dbReference>
<feature type="transmembrane region" description="Helical" evidence="8">
    <location>
        <begin position="12"/>
        <end position="33"/>
    </location>
</feature>
<evidence type="ECO:0000313" key="10">
    <source>
        <dbReference type="RefSeq" id="XP_025023557.1"/>
    </source>
</evidence>
<dbReference type="AlphaFoldDB" id="A0A9F5MY69"/>
<protein>
    <submittedName>
        <fullName evidence="10">Fat storage-inducing transmembrane protein 2</fullName>
    </submittedName>
</protein>
<dbReference type="Pfam" id="PF10261">
    <property type="entry name" value="FIT"/>
    <property type="match status" value="2"/>
</dbReference>
<keyword evidence="7 8" id="KW-0472">Membrane</keyword>
<dbReference type="Proteomes" id="UP000695026">
    <property type="component" value="Unplaced"/>
</dbReference>
<dbReference type="KEGG" id="pbi:103057005"/>
<feature type="transmembrane region" description="Helical" evidence="8">
    <location>
        <begin position="85"/>
        <end position="109"/>
    </location>
</feature>
<dbReference type="GO" id="GO:0005789">
    <property type="term" value="C:endoplasmic reticulum membrane"/>
    <property type="evidence" value="ECO:0007669"/>
    <property type="project" value="UniProtKB-SubCell"/>
</dbReference>
<dbReference type="GO" id="GO:0019915">
    <property type="term" value="P:lipid storage"/>
    <property type="evidence" value="ECO:0007669"/>
    <property type="project" value="InterPro"/>
</dbReference>
<reference evidence="10" key="1">
    <citation type="submission" date="2025-08" db="UniProtKB">
        <authorList>
            <consortium name="RefSeq"/>
        </authorList>
    </citation>
    <scope>IDENTIFICATION</scope>
    <source>
        <tissue evidence="10">Liver</tissue>
    </source>
</reference>
<dbReference type="HAMAP" id="MF_03230">
    <property type="entry name" value="FITM2"/>
    <property type="match status" value="1"/>
</dbReference>
<evidence type="ECO:0000313" key="9">
    <source>
        <dbReference type="Proteomes" id="UP000695026"/>
    </source>
</evidence>
<keyword evidence="4" id="KW-0256">Endoplasmic reticulum</keyword>
<dbReference type="OMA" id="TYRFWYL"/>
<keyword evidence="6" id="KW-0443">Lipid metabolism</keyword>
<feature type="transmembrane region" description="Helical" evidence="8">
    <location>
        <begin position="153"/>
        <end position="174"/>
    </location>
</feature>
<dbReference type="InterPro" id="IPR019388">
    <property type="entry name" value="FIT"/>
</dbReference>
<keyword evidence="3" id="KW-0378">Hydrolase</keyword>
<comment type="subcellular location">
    <subcellularLocation>
        <location evidence="1">Endoplasmic reticulum membrane</location>
        <topology evidence="1">Multi-pass membrane protein</topology>
    </subcellularLocation>
</comment>
<accession>A0A9F5MY69</accession>
<keyword evidence="5 8" id="KW-1133">Transmembrane helix</keyword>
<evidence type="ECO:0000256" key="4">
    <source>
        <dbReference type="ARBA" id="ARBA00022824"/>
    </source>
</evidence>
<dbReference type="GO" id="GO:0008654">
    <property type="term" value="P:phospholipid biosynthetic process"/>
    <property type="evidence" value="ECO:0007669"/>
    <property type="project" value="TreeGrafter"/>
</dbReference>
<dbReference type="GO" id="GO:0034389">
    <property type="term" value="P:lipid droplet organization"/>
    <property type="evidence" value="ECO:0007669"/>
    <property type="project" value="InterPro"/>
</dbReference>
<dbReference type="GO" id="GO:0010945">
    <property type="term" value="F:coenzyme A diphosphatase activity"/>
    <property type="evidence" value="ECO:0007669"/>
    <property type="project" value="InterPro"/>
</dbReference>
<evidence type="ECO:0000256" key="6">
    <source>
        <dbReference type="ARBA" id="ARBA00023098"/>
    </source>
</evidence>
<evidence type="ECO:0000256" key="7">
    <source>
        <dbReference type="ARBA" id="ARBA00023136"/>
    </source>
</evidence>
<evidence type="ECO:0000256" key="2">
    <source>
        <dbReference type="ARBA" id="ARBA00022692"/>
    </source>
</evidence>
<dbReference type="PANTHER" id="PTHR23129:SF1">
    <property type="entry name" value="ACYL-COENZYME A DIPHOSPHATASE FITM2"/>
    <property type="match status" value="1"/>
</dbReference>
<feature type="transmembrane region" description="Helical" evidence="8">
    <location>
        <begin position="215"/>
        <end position="235"/>
    </location>
</feature>
<feature type="transmembrane region" description="Helical" evidence="8">
    <location>
        <begin position="53"/>
        <end position="73"/>
    </location>
</feature>
<evidence type="ECO:0000256" key="5">
    <source>
        <dbReference type="ARBA" id="ARBA00022989"/>
    </source>
</evidence>
<evidence type="ECO:0000256" key="8">
    <source>
        <dbReference type="SAM" id="Phobius"/>
    </source>
</evidence>
<keyword evidence="2 8" id="KW-0812">Transmembrane</keyword>